<protein>
    <recommendedName>
        <fullName evidence="3">Signal peptidase I</fullName>
        <ecNumber evidence="3">3.4.21.89</ecNumber>
    </recommendedName>
</protein>
<keyword evidence="3" id="KW-0472">Membrane</keyword>
<dbReference type="PANTHER" id="PTHR43390:SF1">
    <property type="entry name" value="CHLOROPLAST PROCESSING PEPTIDASE"/>
    <property type="match status" value="1"/>
</dbReference>
<dbReference type="RefSeq" id="WP_249458637.1">
    <property type="nucleotide sequence ID" value="NZ_JAMCCK010000015.1"/>
</dbReference>
<dbReference type="Gene3D" id="2.10.109.10">
    <property type="entry name" value="Umud Fragment, subunit A"/>
    <property type="match status" value="1"/>
</dbReference>
<dbReference type="EC" id="3.4.21.89" evidence="3"/>
<dbReference type="InterPro" id="IPR000223">
    <property type="entry name" value="Pept_S26A_signal_pept_1"/>
</dbReference>
<keyword evidence="3 5" id="KW-0378">Hydrolase</keyword>
<dbReference type="PANTHER" id="PTHR43390">
    <property type="entry name" value="SIGNAL PEPTIDASE I"/>
    <property type="match status" value="1"/>
</dbReference>
<sequence length="226" mass="23728">MAGRGRGLGIAALVVGLLGVALGGGAWLYGRGAYGSGTLSSPSMEPTYHRGDRIVWERMDGSGVRRGDVVMLSMPGRYGTDGVVMQRVIGVGGDRVACCTTVGTETRITVNGRPVTEPYVYEGDADGVNRSYDVKVPEGRLFLLGDRRSDARDSRFFASDHGGTVPVDAVRGRVTDGRTGPALLGTALLAGGVLVLTGGGLGIGFLVVRRRRAPVVPPAPWPVRHR</sequence>
<evidence type="ECO:0000256" key="1">
    <source>
        <dbReference type="ARBA" id="ARBA00004401"/>
    </source>
</evidence>
<comment type="subcellular location">
    <subcellularLocation>
        <location evidence="1">Cell membrane</location>
        <topology evidence="1">Single-pass type II membrane protein</topology>
    </subcellularLocation>
    <subcellularLocation>
        <location evidence="3">Membrane</location>
        <topology evidence="3">Single-pass type II membrane protein</topology>
    </subcellularLocation>
</comment>
<gene>
    <name evidence="5" type="primary">lepB</name>
    <name evidence="5" type="ORF">M4438_09940</name>
</gene>
<dbReference type="EMBL" id="JAMCCK010000015">
    <property type="protein sequence ID" value="MCL3993846.1"/>
    <property type="molecule type" value="Genomic_DNA"/>
</dbReference>
<dbReference type="InterPro" id="IPR036286">
    <property type="entry name" value="LexA/Signal_pep-like_sf"/>
</dbReference>
<reference evidence="5 6" key="1">
    <citation type="submission" date="2022-05" db="EMBL/GenBank/DDBJ databases">
        <title>Genome Resource of Streptomyces lavenduligriseus GA1-1, a Strain with Broad-Spectrum Antifungal Activity against Phytopathogenic Fungi.</title>
        <authorList>
            <person name="Qi D."/>
        </authorList>
    </citation>
    <scope>NUCLEOTIDE SEQUENCE [LARGE SCALE GENOMIC DNA]</scope>
    <source>
        <strain evidence="5 6">GA1-1</strain>
    </source>
</reference>
<dbReference type="GO" id="GO:0009003">
    <property type="term" value="F:signal peptidase activity"/>
    <property type="evidence" value="ECO:0007669"/>
    <property type="project" value="UniProtKB-EC"/>
</dbReference>
<keyword evidence="3" id="KW-0812">Transmembrane</keyword>
<dbReference type="Pfam" id="PF10502">
    <property type="entry name" value="Peptidase_S26"/>
    <property type="match status" value="1"/>
</dbReference>
<dbReference type="NCBIfam" id="TIGR02227">
    <property type="entry name" value="sigpep_I_bact"/>
    <property type="match status" value="1"/>
</dbReference>
<accession>A0ABT0NR92</accession>
<dbReference type="CDD" id="cd06530">
    <property type="entry name" value="S26_SPase_I"/>
    <property type="match status" value="1"/>
</dbReference>
<evidence type="ECO:0000259" key="4">
    <source>
        <dbReference type="Pfam" id="PF10502"/>
    </source>
</evidence>
<proteinExistence type="inferred from homology"/>
<keyword evidence="3" id="KW-1133">Transmembrane helix</keyword>
<dbReference type="SUPFAM" id="SSF51306">
    <property type="entry name" value="LexA/Signal peptidase"/>
    <property type="match status" value="1"/>
</dbReference>
<dbReference type="PRINTS" id="PR00727">
    <property type="entry name" value="LEADERPTASE"/>
</dbReference>
<dbReference type="InterPro" id="IPR019533">
    <property type="entry name" value="Peptidase_S26"/>
</dbReference>
<evidence type="ECO:0000313" key="6">
    <source>
        <dbReference type="Proteomes" id="UP001202052"/>
    </source>
</evidence>
<dbReference type="Proteomes" id="UP001202052">
    <property type="component" value="Unassembled WGS sequence"/>
</dbReference>
<evidence type="ECO:0000256" key="2">
    <source>
        <dbReference type="ARBA" id="ARBA00009370"/>
    </source>
</evidence>
<comment type="catalytic activity">
    <reaction evidence="3">
        <text>Cleavage of hydrophobic, N-terminal signal or leader sequences from secreted and periplasmic proteins.</text>
        <dbReference type="EC" id="3.4.21.89"/>
    </reaction>
</comment>
<keyword evidence="3" id="KW-0645">Protease</keyword>
<feature type="domain" description="Peptidase S26" evidence="4">
    <location>
        <begin position="39"/>
        <end position="174"/>
    </location>
</feature>
<evidence type="ECO:0000313" key="5">
    <source>
        <dbReference type="EMBL" id="MCL3993846.1"/>
    </source>
</evidence>
<name>A0ABT0NR92_9ACTN</name>
<organism evidence="5 6">
    <name type="scientific">Streptomyces lavenduligriseus</name>
    <dbReference type="NCBI Taxonomy" id="67315"/>
    <lineage>
        <taxon>Bacteria</taxon>
        <taxon>Bacillati</taxon>
        <taxon>Actinomycetota</taxon>
        <taxon>Actinomycetes</taxon>
        <taxon>Kitasatosporales</taxon>
        <taxon>Streptomycetaceae</taxon>
        <taxon>Streptomyces</taxon>
    </lineage>
</organism>
<comment type="similarity">
    <text evidence="2 3">Belongs to the peptidase S26 family.</text>
</comment>
<comment type="caution">
    <text evidence="5">The sequence shown here is derived from an EMBL/GenBank/DDBJ whole genome shotgun (WGS) entry which is preliminary data.</text>
</comment>
<feature type="transmembrane region" description="Helical" evidence="3">
    <location>
        <begin position="183"/>
        <end position="208"/>
    </location>
</feature>
<evidence type="ECO:0000256" key="3">
    <source>
        <dbReference type="RuleBase" id="RU362042"/>
    </source>
</evidence>
<keyword evidence="6" id="KW-1185">Reference proteome</keyword>